<keyword evidence="4" id="KW-1185">Reference proteome</keyword>
<evidence type="ECO:0000256" key="1">
    <source>
        <dbReference type="SAM" id="MobiDB-lite"/>
    </source>
</evidence>
<dbReference type="RefSeq" id="XP_065330731.1">
    <property type="nucleotide sequence ID" value="XM_065474659.1"/>
</dbReference>
<sequence>MNFFLLYLLNGTCINTVSLFVFSERMNETNIYLGMDEDLSETASCFFEIQEYAILKDKEVVKIYNLNPCDESDLKNIYTEYNKHEGQSTYENSNKRIFDVKRILKTSFDIQTNNIYRIFKKSKLNNTVMCSEYFLFNFEKKFYTLELSERSKITKDLDVIVFDNLKDILFFDNQLNEMKIENQQDKKTIMEQVHNPKILPETSPNIKQPHEIYKEQNFHMKKNNDKTQKYITNPKQETIDGQVYDSFQHNEQRIKNEEHSKSLKNAHQNSNKIKKNEKIYKAPKKSEQTYKSPKNIEQTYKSPQNIEQTYKSPKNIEQTYKKPKNIEQTYKKPKNIEETYKRPPSKVRRYFPSNSSEPATNEIVENSNGENNTNSEPIYDEIDENNNERTDKIKIDPIYCEIDDKNNNNSKYESISKSHSGKNISVENKDRHINDKNYSSKVKKISLLCCCIKNNKISDDDEKKKM</sequence>
<feature type="chain" id="PRO_5043881444" evidence="2">
    <location>
        <begin position="20"/>
        <end position="466"/>
    </location>
</feature>
<keyword evidence="2" id="KW-0732">Signal</keyword>
<protein>
    <submittedName>
        <fullName evidence="3">Uncharacterized protein</fullName>
    </submittedName>
</protein>
<evidence type="ECO:0000313" key="4">
    <source>
        <dbReference type="Proteomes" id="UP001334084"/>
    </source>
</evidence>
<feature type="compositionally biased region" description="Basic and acidic residues" evidence="1">
    <location>
        <begin position="274"/>
        <end position="288"/>
    </location>
</feature>
<feature type="compositionally biased region" description="Low complexity" evidence="1">
    <location>
        <begin position="365"/>
        <end position="376"/>
    </location>
</feature>
<dbReference type="Proteomes" id="UP001334084">
    <property type="component" value="Chromosome 9"/>
</dbReference>
<feature type="region of interest" description="Disordered" evidence="1">
    <location>
        <begin position="257"/>
        <end position="380"/>
    </location>
</feature>
<organism evidence="3 4">
    <name type="scientific">Vairimorpha necatrix</name>
    <dbReference type="NCBI Taxonomy" id="6039"/>
    <lineage>
        <taxon>Eukaryota</taxon>
        <taxon>Fungi</taxon>
        <taxon>Fungi incertae sedis</taxon>
        <taxon>Microsporidia</taxon>
        <taxon>Nosematidae</taxon>
        <taxon>Vairimorpha</taxon>
    </lineage>
</organism>
<evidence type="ECO:0000256" key="2">
    <source>
        <dbReference type="SAM" id="SignalP"/>
    </source>
</evidence>
<dbReference type="GeneID" id="90542418"/>
<dbReference type="KEGG" id="vnx:VNE69_09139"/>
<dbReference type="EMBL" id="CP142734">
    <property type="protein sequence ID" value="WUR04586.1"/>
    <property type="molecule type" value="Genomic_DNA"/>
</dbReference>
<proteinExistence type="predicted"/>
<gene>
    <name evidence="3" type="ORF">VNE69_09139</name>
</gene>
<name>A0AAX4JF49_9MICR</name>
<accession>A0AAX4JF49</accession>
<feature type="signal peptide" evidence="2">
    <location>
        <begin position="1"/>
        <end position="19"/>
    </location>
</feature>
<feature type="compositionally biased region" description="Polar residues" evidence="1">
    <location>
        <begin position="289"/>
        <end position="318"/>
    </location>
</feature>
<evidence type="ECO:0000313" key="3">
    <source>
        <dbReference type="EMBL" id="WUR04586.1"/>
    </source>
</evidence>
<reference evidence="3" key="1">
    <citation type="journal article" date="2024" name="BMC Genomics">
        <title>Functional annotation of a divergent genome using sequence and structure-based similarity.</title>
        <authorList>
            <person name="Svedberg D."/>
            <person name="Winiger R.R."/>
            <person name="Berg A."/>
            <person name="Sharma H."/>
            <person name="Tellgren-Roth C."/>
            <person name="Debrunner-Vossbrinck B.A."/>
            <person name="Vossbrinck C.R."/>
            <person name="Barandun J."/>
        </authorList>
    </citation>
    <scope>NUCLEOTIDE SEQUENCE</scope>
    <source>
        <strain evidence="3">Illinois isolate</strain>
    </source>
</reference>
<dbReference type="AlphaFoldDB" id="A0AAX4JF49"/>